<comment type="caution">
    <text evidence="8">The sequence shown here is derived from an EMBL/GenBank/DDBJ whole genome shotgun (WGS) entry which is preliminary data.</text>
</comment>
<evidence type="ECO:0000256" key="5">
    <source>
        <dbReference type="ARBA" id="ARBA00023186"/>
    </source>
</evidence>
<comment type="similarity">
    <text evidence="1">Belongs to the SIMIBI class G3E GTPase family. UreG subfamily.</text>
</comment>
<evidence type="ECO:0000256" key="2">
    <source>
        <dbReference type="ARBA" id="ARBA00022741"/>
    </source>
</evidence>
<sequence>MAGPTHSHDGIHSHSHDSAAAAAAVEHGHSHEILDGPGSYLGREMPIIEGRVWEDRAFTVGIGGPVGSGKTALMLQLCLALRSRFSIAAVTNDIFTREDAEFLTRHLALPPPRIRAIETGGCPHAAVREDISANLAALEDLHAEFATDILLIESGGDNLAANYSRELADYIVYVIDVSGGDKIPRKGGPGITQSDLLVVNKTDLAEAVGADLGVMERDARKMREGGPTVFAQVKKGVAVDHIVNLILSAWRSSGAEEARRAKGGPRPTEGLEGLVPEGAAAAAKTSS</sequence>
<feature type="compositionally biased region" description="Basic and acidic residues" evidence="6">
    <location>
        <begin position="1"/>
        <end position="17"/>
    </location>
</feature>
<accession>A0AA40CDD4</accession>
<proteinExistence type="inferred from homology"/>
<keyword evidence="2" id="KW-0547">Nucleotide-binding</keyword>
<dbReference type="AlphaFoldDB" id="A0AA40CDD4"/>
<feature type="region of interest" description="Disordered" evidence="6">
    <location>
        <begin position="255"/>
        <end position="287"/>
    </location>
</feature>
<dbReference type="GO" id="GO:0005525">
    <property type="term" value="F:GTP binding"/>
    <property type="evidence" value="ECO:0007669"/>
    <property type="project" value="UniProtKB-KW"/>
</dbReference>
<dbReference type="GO" id="GO:0043419">
    <property type="term" value="P:urea catabolic process"/>
    <property type="evidence" value="ECO:0007669"/>
    <property type="project" value="InterPro"/>
</dbReference>
<dbReference type="InterPro" id="IPR004400">
    <property type="entry name" value="UreG"/>
</dbReference>
<keyword evidence="3" id="KW-0996">Nickel insertion</keyword>
<feature type="region of interest" description="Disordered" evidence="6">
    <location>
        <begin position="1"/>
        <end position="28"/>
    </location>
</feature>
<evidence type="ECO:0000313" key="9">
    <source>
        <dbReference type="Proteomes" id="UP001174934"/>
    </source>
</evidence>
<dbReference type="GO" id="GO:0016151">
    <property type="term" value="F:nickel cation binding"/>
    <property type="evidence" value="ECO:0007669"/>
    <property type="project" value="InterPro"/>
</dbReference>
<evidence type="ECO:0000256" key="6">
    <source>
        <dbReference type="SAM" id="MobiDB-lite"/>
    </source>
</evidence>
<evidence type="ECO:0000259" key="7">
    <source>
        <dbReference type="Pfam" id="PF02492"/>
    </source>
</evidence>
<reference evidence="8" key="1">
    <citation type="submission" date="2023-06" db="EMBL/GenBank/DDBJ databases">
        <title>Genome-scale phylogeny and comparative genomics of the fungal order Sordariales.</title>
        <authorList>
            <consortium name="Lawrence Berkeley National Laboratory"/>
            <person name="Hensen N."/>
            <person name="Bonometti L."/>
            <person name="Westerberg I."/>
            <person name="Brannstrom I.O."/>
            <person name="Guillou S."/>
            <person name="Cros-Aarteil S."/>
            <person name="Calhoun S."/>
            <person name="Haridas S."/>
            <person name="Kuo A."/>
            <person name="Mondo S."/>
            <person name="Pangilinan J."/>
            <person name="Riley R."/>
            <person name="LaButti K."/>
            <person name="Andreopoulos B."/>
            <person name="Lipzen A."/>
            <person name="Chen C."/>
            <person name="Yanf M."/>
            <person name="Daum C."/>
            <person name="Ng V."/>
            <person name="Clum A."/>
            <person name="Steindorff A."/>
            <person name="Ohm R."/>
            <person name="Martin F."/>
            <person name="Silar P."/>
            <person name="Natvig D."/>
            <person name="Lalanne C."/>
            <person name="Gautier V."/>
            <person name="Ament-velasquez S.L."/>
            <person name="Kruys A."/>
            <person name="Hutchinson M.I."/>
            <person name="Powell A.J."/>
            <person name="Barry K."/>
            <person name="Miller A.N."/>
            <person name="Grigoriev I.V."/>
            <person name="Debuchy R."/>
            <person name="Gladieux P."/>
            <person name="Thoren M.H."/>
            <person name="Johannesson H."/>
        </authorList>
    </citation>
    <scope>NUCLEOTIDE SEQUENCE</scope>
    <source>
        <strain evidence="8">SMH3391-2</strain>
    </source>
</reference>
<organism evidence="8 9">
    <name type="scientific">Bombardia bombarda</name>
    <dbReference type="NCBI Taxonomy" id="252184"/>
    <lineage>
        <taxon>Eukaryota</taxon>
        <taxon>Fungi</taxon>
        <taxon>Dikarya</taxon>
        <taxon>Ascomycota</taxon>
        <taxon>Pezizomycotina</taxon>
        <taxon>Sordariomycetes</taxon>
        <taxon>Sordariomycetidae</taxon>
        <taxon>Sordariales</taxon>
        <taxon>Lasiosphaeriaceae</taxon>
        <taxon>Bombardia</taxon>
    </lineage>
</organism>
<dbReference type="Proteomes" id="UP001174934">
    <property type="component" value="Unassembled WGS sequence"/>
</dbReference>
<protein>
    <submittedName>
        <fullName evidence="8">CobW/HypB/UreG, nucleotide-binding domain-containing protein</fullName>
    </submittedName>
</protein>
<dbReference type="InterPro" id="IPR003495">
    <property type="entry name" value="CobW/HypB/UreG_nucleotide-bd"/>
</dbReference>
<dbReference type="CDD" id="cd05540">
    <property type="entry name" value="UreG"/>
    <property type="match status" value="1"/>
</dbReference>
<name>A0AA40CDD4_9PEZI</name>
<dbReference type="PANTHER" id="PTHR31715:SF0">
    <property type="entry name" value="UREASE ACCESSORY PROTEIN G"/>
    <property type="match status" value="1"/>
</dbReference>
<keyword evidence="5" id="KW-0143">Chaperone</keyword>
<dbReference type="Gene3D" id="3.40.50.300">
    <property type="entry name" value="P-loop containing nucleotide triphosphate hydrolases"/>
    <property type="match status" value="1"/>
</dbReference>
<gene>
    <name evidence="8" type="ORF">B0T17DRAFT_502324</name>
</gene>
<dbReference type="InterPro" id="IPR027417">
    <property type="entry name" value="P-loop_NTPase"/>
</dbReference>
<dbReference type="EMBL" id="JAULSR010000001">
    <property type="protein sequence ID" value="KAK0634701.1"/>
    <property type="molecule type" value="Genomic_DNA"/>
</dbReference>
<dbReference type="SUPFAM" id="SSF52540">
    <property type="entry name" value="P-loop containing nucleoside triphosphate hydrolases"/>
    <property type="match status" value="1"/>
</dbReference>
<evidence type="ECO:0000313" key="8">
    <source>
        <dbReference type="EMBL" id="KAK0634701.1"/>
    </source>
</evidence>
<dbReference type="FunFam" id="3.40.50.300:FF:000208">
    <property type="entry name" value="Urease accessory protein UreG"/>
    <property type="match status" value="1"/>
</dbReference>
<dbReference type="Pfam" id="PF02492">
    <property type="entry name" value="cobW"/>
    <property type="match status" value="1"/>
</dbReference>
<evidence type="ECO:0000256" key="3">
    <source>
        <dbReference type="ARBA" id="ARBA00022988"/>
    </source>
</evidence>
<feature type="domain" description="CobW/HypB/UreG nucleotide-binding" evidence="7">
    <location>
        <begin position="59"/>
        <end position="228"/>
    </location>
</feature>
<keyword evidence="4" id="KW-0342">GTP-binding</keyword>
<dbReference type="NCBIfam" id="TIGR00101">
    <property type="entry name" value="ureG"/>
    <property type="match status" value="1"/>
</dbReference>
<dbReference type="GO" id="GO:0003924">
    <property type="term" value="F:GTPase activity"/>
    <property type="evidence" value="ECO:0007669"/>
    <property type="project" value="InterPro"/>
</dbReference>
<evidence type="ECO:0000256" key="1">
    <source>
        <dbReference type="ARBA" id="ARBA00005732"/>
    </source>
</evidence>
<evidence type="ECO:0000256" key="4">
    <source>
        <dbReference type="ARBA" id="ARBA00023134"/>
    </source>
</evidence>
<keyword evidence="9" id="KW-1185">Reference proteome</keyword>
<dbReference type="HAMAP" id="MF_01389">
    <property type="entry name" value="UreG"/>
    <property type="match status" value="1"/>
</dbReference>
<dbReference type="PANTHER" id="PTHR31715">
    <property type="entry name" value="UREASE ACCESSORY PROTEIN G"/>
    <property type="match status" value="1"/>
</dbReference>